<dbReference type="InterPro" id="IPR025205">
    <property type="entry name" value="PilX/PilW_C"/>
</dbReference>
<evidence type="ECO:0000313" key="5">
    <source>
        <dbReference type="Proteomes" id="UP001595548"/>
    </source>
</evidence>
<feature type="transmembrane region" description="Helical" evidence="1">
    <location>
        <begin position="12"/>
        <end position="34"/>
    </location>
</feature>
<reference evidence="5" key="1">
    <citation type="journal article" date="2019" name="Int. J. Syst. Evol. Microbiol.">
        <title>The Global Catalogue of Microorganisms (GCM) 10K type strain sequencing project: providing services to taxonomists for standard genome sequencing and annotation.</title>
        <authorList>
            <consortium name="The Broad Institute Genomics Platform"/>
            <consortium name="The Broad Institute Genome Sequencing Center for Infectious Disease"/>
            <person name="Wu L."/>
            <person name="Ma J."/>
        </authorList>
    </citation>
    <scope>NUCLEOTIDE SEQUENCE [LARGE SCALE GENOMIC DNA]</scope>
    <source>
        <strain evidence="5">KCTC 52141</strain>
    </source>
</reference>
<dbReference type="RefSeq" id="WP_382418158.1">
    <property type="nucleotide sequence ID" value="NZ_AP031500.1"/>
</dbReference>
<keyword evidence="1" id="KW-1133">Transmembrane helix</keyword>
<feature type="domain" description="Type 4 fimbrial biogenesis protein PilX N-terminal" evidence="3">
    <location>
        <begin position="12"/>
        <end position="62"/>
    </location>
</feature>
<name>A0ABV7HVU1_9GAMM</name>
<proteinExistence type="predicted"/>
<dbReference type="Pfam" id="PF14341">
    <property type="entry name" value="PilX_N"/>
    <property type="match status" value="1"/>
</dbReference>
<feature type="domain" description="PilX/PilW C-terminal" evidence="2">
    <location>
        <begin position="91"/>
        <end position="170"/>
    </location>
</feature>
<comment type="caution">
    <text evidence="4">The sequence shown here is derived from an EMBL/GenBank/DDBJ whole genome shotgun (WGS) entry which is preliminary data.</text>
</comment>
<evidence type="ECO:0000256" key="1">
    <source>
        <dbReference type="SAM" id="Phobius"/>
    </source>
</evidence>
<dbReference type="InterPro" id="IPR025746">
    <property type="entry name" value="PilX_N_dom"/>
</dbReference>
<dbReference type="Proteomes" id="UP001595548">
    <property type="component" value="Unassembled WGS sequence"/>
</dbReference>
<keyword evidence="1" id="KW-0472">Membrane</keyword>
<accession>A0ABV7HVU1</accession>
<keyword evidence="5" id="KW-1185">Reference proteome</keyword>
<evidence type="ECO:0000259" key="2">
    <source>
        <dbReference type="Pfam" id="PF13681"/>
    </source>
</evidence>
<dbReference type="EMBL" id="JBHRTL010000031">
    <property type="protein sequence ID" value="MFC3156774.1"/>
    <property type="molecule type" value="Genomic_DNA"/>
</dbReference>
<dbReference type="Pfam" id="PF13681">
    <property type="entry name" value="PilX"/>
    <property type="match status" value="1"/>
</dbReference>
<organism evidence="4 5">
    <name type="scientific">Gilvimarinus japonicus</name>
    <dbReference type="NCBI Taxonomy" id="1796469"/>
    <lineage>
        <taxon>Bacteria</taxon>
        <taxon>Pseudomonadati</taxon>
        <taxon>Pseudomonadota</taxon>
        <taxon>Gammaproteobacteria</taxon>
        <taxon>Cellvibrionales</taxon>
        <taxon>Cellvibrionaceae</taxon>
        <taxon>Gilvimarinus</taxon>
    </lineage>
</organism>
<keyword evidence="1" id="KW-0812">Transmembrane</keyword>
<sequence>MESRCKLQKLQSGATLLVGLIMVLLISIIGLSAIRGSGLQEQMAGNMRDKQLAFQSSEAALRQAEAAATPSVIGAQVGFTDSLGESGLAFWQDLTNWNSFTTQYTGTIDHVSEQPHYLVEEVTFFSSGLEGSAVDLASLLAKDIERRYRVTSHAAGGSTDARVIVQSGFRN</sequence>
<gene>
    <name evidence="4" type="ORF">ACFOEB_16305</name>
</gene>
<evidence type="ECO:0000313" key="4">
    <source>
        <dbReference type="EMBL" id="MFC3156774.1"/>
    </source>
</evidence>
<protein>
    <submittedName>
        <fullName evidence="4">PilX N-terminal domain-containing pilus assembly protein</fullName>
    </submittedName>
</protein>
<evidence type="ECO:0000259" key="3">
    <source>
        <dbReference type="Pfam" id="PF14341"/>
    </source>
</evidence>